<proteinExistence type="predicted"/>
<evidence type="ECO:0000313" key="1">
    <source>
        <dbReference type="EMBL" id="MBK1814942.1"/>
    </source>
</evidence>
<name>A0A934V6E4_9BACT</name>
<accession>A0A934V6E4</accession>
<protein>
    <submittedName>
        <fullName evidence="1">Uncharacterized protein</fullName>
    </submittedName>
</protein>
<keyword evidence="2" id="KW-1185">Reference proteome</keyword>
<dbReference type="RefSeq" id="WP_200349890.1">
    <property type="nucleotide sequence ID" value="NZ_BAABHZ010000010.1"/>
</dbReference>
<reference evidence="1" key="1">
    <citation type="submission" date="2021-01" db="EMBL/GenBank/DDBJ databases">
        <title>Modified the classification status of verrucomicrobia.</title>
        <authorList>
            <person name="Feng X."/>
        </authorList>
    </citation>
    <scope>NUCLEOTIDE SEQUENCE</scope>
    <source>
        <strain evidence="1">JCM 18052</strain>
    </source>
</reference>
<gene>
    <name evidence="1" type="ORF">JIN84_04905</name>
</gene>
<sequence length="375" mass="40045">MKPVTLILGVAAVALVSGAGGYFLGRGKSSFSGPVALTDAARAKSSARPGLIAVDPVKLRASLDAEKSPLARFKLALEHLEAWIAKDPVGALDWLNSQQKSERRDEVIRMALNLYAETDARSSAAWAMRNLTGAELNNMLIAIADRWAVQNGDEAARWFLTQPATLERDAAVENLFFTWSQNEPAAALKLIQGDPSLGDLVPTLLRASFAGWAKGDPQAAVSSSLELGRARNDPEQFANTLANWATMDLESSSKWLAENVPAGAERLAATRELAGIYAQQSPADGLVWLGKLDSGPERDAAANALTTGWSRSSPAEAAAWAAGQTISQLAPESIQDISRNFLMRDPAAFEAWRAALPEGPFKEQTKQVGIGPGDE</sequence>
<evidence type="ECO:0000313" key="2">
    <source>
        <dbReference type="Proteomes" id="UP000600139"/>
    </source>
</evidence>
<dbReference type="Proteomes" id="UP000600139">
    <property type="component" value="Unassembled WGS sequence"/>
</dbReference>
<organism evidence="1 2">
    <name type="scientific">Luteolibacter yonseiensis</name>
    <dbReference type="NCBI Taxonomy" id="1144680"/>
    <lineage>
        <taxon>Bacteria</taxon>
        <taxon>Pseudomonadati</taxon>
        <taxon>Verrucomicrobiota</taxon>
        <taxon>Verrucomicrobiia</taxon>
        <taxon>Verrucomicrobiales</taxon>
        <taxon>Verrucomicrobiaceae</taxon>
        <taxon>Luteolibacter</taxon>
    </lineage>
</organism>
<comment type="caution">
    <text evidence="1">The sequence shown here is derived from an EMBL/GenBank/DDBJ whole genome shotgun (WGS) entry which is preliminary data.</text>
</comment>
<dbReference type="EMBL" id="JAENIK010000004">
    <property type="protein sequence ID" value="MBK1814942.1"/>
    <property type="molecule type" value="Genomic_DNA"/>
</dbReference>
<dbReference type="AlphaFoldDB" id="A0A934V6E4"/>